<evidence type="ECO:0000313" key="7">
    <source>
        <dbReference type="Proteomes" id="UP000326780"/>
    </source>
</evidence>
<evidence type="ECO:0000259" key="5">
    <source>
        <dbReference type="PROSITE" id="PS50893"/>
    </source>
</evidence>
<dbReference type="EMBL" id="CP045644">
    <property type="protein sequence ID" value="QFZ85117.1"/>
    <property type="molecule type" value="Genomic_DNA"/>
</dbReference>
<dbReference type="InterPro" id="IPR027417">
    <property type="entry name" value="P-loop_NTPase"/>
</dbReference>
<sequence>MPLLQVRSLTKRYGSLLVTDEVVLDVEPGELHALIGPNGAGKTTLVNQISGELPSDTGTIHFDGRDVTSQAIATRAQVGLVRSYQISSVFDEFTVLENAALAARAAHAGVFGFWRQLLEDRGATRSAQRSIAAVGLSGREHVTAQALGYGERRQLELAMALAAEPKFLLLDEPMAGMSVQESSEVVALLRRLKRDYTILLVEHDMAAVFALADRISVLVHGRILMTGTPAEIRRNEQVRATYLGDEELQPS</sequence>
<keyword evidence="2" id="KW-0472">Membrane</keyword>
<dbReference type="RefSeq" id="WP_153283735.1">
    <property type="nucleotide sequence ID" value="NZ_CP045644.1"/>
</dbReference>
<keyword evidence="3" id="KW-0547">Nucleotide-binding</keyword>
<evidence type="ECO:0000256" key="3">
    <source>
        <dbReference type="ARBA" id="ARBA00022741"/>
    </source>
</evidence>
<dbReference type="AlphaFoldDB" id="A0A5Q0M8E5"/>
<dbReference type="InterPro" id="IPR003439">
    <property type="entry name" value="ABC_transporter-like_ATP-bd"/>
</dbReference>
<dbReference type="GO" id="GO:0005524">
    <property type="term" value="F:ATP binding"/>
    <property type="evidence" value="ECO:0007669"/>
    <property type="project" value="UniProtKB-KW"/>
</dbReference>
<evidence type="ECO:0000256" key="4">
    <source>
        <dbReference type="ARBA" id="ARBA00022840"/>
    </source>
</evidence>
<feature type="domain" description="ABC transporter" evidence="5">
    <location>
        <begin position="4"/>
        <end position="245"/>
    </location>
</feature>
<evidence type="ECO:0000256" key="2">
    <source>
        <dbReference type="ARBA" id="ARBA00022475"/>
    </source>
</evidence>
<name>A0A5Q0M8E5_VARPD</name>
<dbReference type="SUPFAM" id="SSF52540">
    <property type="entry name" value="P-loop containing nucleoside triphosphate hydrolases"/>
    <property type="match status" value="1"/>
</dbReference>
<proteinExistence type="predicted"/>
<dbReference type="SMART" id="SM00382">
    <property type="entry name" value="AAA"/>
    <property type="match status" value="1"/>
</dbReference>
<dbReference type="CDD" id="cd03219">
    <property type="entry name" value="ABC_Mj1267_LivG_branched"/>
    <property type="match status" value="1"/>
</dbReference>
<dbReference type="Pfam" id="PF00005">
    <property type="entry name" value="ABC_tran"/>
    <property type="match status" value="1"/>
</dbReference>
<dbReference type="PANTHER" id="PTHR45772">
    <property type="entry name" value="CONSERVED COMPONENT OF ABC TRANSPORTER FOR NATURAL AMINO ACIDS-RELATED"/>
    <property type="match status" value="1"/>
</dbReference>
<dbReference type="InterPro" id="IPR032823">
    <property type="entry name" value="BCA_ABC_TP_C"/>
</dbReference>
<accession>A0A5Q0M8E5</accession>
<dbReference type="Gene3D" id="3.40.50.300">
    <property type="entry name" value="P-loop containing nucleotide triphosphate hydrolases"/>
    <property type="match status" value="1"/>
</dbReference>
<dbReference type="InterPro" id="IPR003593">
    <property type="entry name" value="AAA+_ATPase"/>
</dbReference>
<keyword evidence="1" id="KW-0813">Transport</keyword>
<reference evidence="6 7" key="1">
    <citation type="submission" date="2019-10" db="EMBL/GenBank/DDBJ databases">
        <title>Complete genome sequence of Variovorax paradoxus 5C-2.</title>
        <authorList>
            <person name="Gogoleva N.E."/>
            <person name="Balkin A.S."/>
        </authorList>
    </citation>
    <scope>NUCLEOTIDE SEQUENCE [LARGE SCALE GENOMIC DNA]</scope>
    <source>
        <strain evidence="6 7">5C-2</strain>
    </source>
</reference>
<keyword evidence="2" id="KW-1003">Cell membrane</keyword>
<dbReference type="PROSITE" id="PS50893">
    <property type="entry name" value="ABC_TRANSPORTER_2"/>
    <property type="match status" value="1"/>
</dbReference>
<evidence type="ECO:0000256" key="1">
    <source>
        <dbReference type="ARBA" id="ARBA00022448"/>
    </source>
</evidence>
<organism evidence="6 7">
    <name type="scientific">Variovorax paradoxus</name>
    <dbReference type="NCBI Taxonomy" id="34073"/>
    <lineage>
        <taxon>Bacteria</taxon>
        <taxon>Pseudomonadati</taxon>
        <taxon>Pseudomonadota</taxon>
        <taxon>Betaproteobacteria</taxon>
        <taxon>Burkholderiales</taxon>
        <taxon>Comamonadaceae</taxon>
        <taxon>Variovorax</taxon>
    </lineage>
</organism>
<dbReference type="Pfam" id="PF12399">
    <property type="entry name" value="BCA_ABC_TP_C"/>
    <property type="match status" value="1"/>
</dbReference>
<protein>
    <submittedName>
        <fullName evidence="6">ATP-binding cassette domain-containing protein</fullName>
    </submittedName>
</protein>
<dbReference type="Proteomes" id="UP000326780">
    <property type="component" value="Chromosome"/>
</dbReference>
<gene>
    <name evidence="6" type="ORF">GFK26_21335</name>
</gene>
<dbReference type="GO" id="GO:0016887">
    <property type="term" value="F:ATP hydrolysis activity"/>
    <property type="evidence" value="ECO:0007669"/>
    <property type="project" value="InterPro"/>
</dbReference>
<dbReference type="InterPro" id="IPR051120">
    <property type="entry name" value="ABC_AA/LPS_Transport"/>
</dbReference>
<keyword evidence="4 6" id="KW-0067">ATP-binding</keyword>
<evidence type="ECO:0000313" key="6">
    <source>
        <dbReference type="EMBL" id="QFZ85117.1"/>
    </source>
</evidence>
<dbReference type="GO" id="GO:0005886">
    <property type="term" value="C:plasma membrane"/>
    <property type="evidence" value="ECO:0007669"/>
    <property type="project" value="TreeGrafter"/>
</dbReference>
<dbReference type="PANTHER" id="PTHR45772:SF2">
    <property type="entry name" value="ABC TRANSPORTER ATP-BINDING PROTEIN"/>
    <property type="match status" value="1"/>
</dbReference>